<feature type="domain" description="Symplekin/Pta1 N-terminal" evidence="5">
    <location>
        <begin position="86"/>
        <end position="292"/>
    </location>
</feature>
<dbReference type="eggNOG" id="KOG1895">
    <property type="taxonomic scope" value="Eukaryota"/>
</dbReference>
<proteinExistence type="predicted"/>
<protein>
    <recommendedName>
        <fullName evidence="5">Symplekin/Pta1 N-terminal domain-containing protein</fullName>
    </recommendedName>
</protein>
<dbReference type="Gene3D" id="1.25.10.10">
    <property type="entry name" value="Leucine-rich Repeat Variant"/>
    <property type="match status" value="1"/>
</dbReference>
<accession>A0A0W4ZEP6</accession>
<keyword evidence="3" id="KW-0539">Nucleus</keyword>
<name>A0A0W4ZEP6_PNEJ7</name>
<feature type="region of interest" description="Disordered" evidence="4">
    <location>
        <begin position="705"/>
        <end position="733"/>
    </location>
</feature>
<dbReference type="InterPro" id="IPR021850">
    <property type="entry name" value="Symplekin/Pta1"/>
</dbReference>
<evidence type="ECO:0000313" key="6">
    <source>
        <dbReference type="EMBL" id="KTW26818.1"/>
    </source>
</evidence>
<dbReference type="RefSeq" id="XP_018228149.1">
    <property type="nucleotide sequence ID" value="XM_018375543.1"/>
</dbReference>
<sequence length="733" mass="84911">MNDDTAAQLSQLNTIWELVEQDASFFLQIVPGVLPIAMRSELSIRQWIADFLALTFTTPNLSIDNKEKLGLQCLETLINYVQFDDIVLLKSIIRCCSAIYPIMFRYVSVQQNLSVWNQVMQIKNRIFQLWKSKNRGIRVACIKFIQTIIQTQTLGTKDPRLINKSDISLNLIMPTHPFLNSLDLEAEAKGFLDRLIENMSEKPLDPLTITATLNCLIVLAKHRIDINTRIINGILSFSPIDDTFKEQNDMKLHIQTRSLIKNIIIVLTNFLRTNNVGPLAAKINQYLSAQEKFDMQDDNSRKRFFSDVNYFSTKRIKMENTNLQKNSEIVPNTSIISLFMLNQMKKDNPLLSIDVTQLPHELVARITIESLLYIKNDLFERNINVILRSRLLEQTQLKVPTNIEENKLLKDSLKNITDTEEDDYEPSDASTFPLDENVMKIHNLQIKEKNYYEKTIKAAPFELPDPQPFTPSSLTKQFHAVIDRLFLNVFKDTTSNDTKHTRILNLENLKTNKWNKQSWIRLISRLCTRGLITSKETNEKNNNDQISFSHFVRNKLLEYVLSYFKERIQFAVTWLSEEWYNDHLMLRKSKEELLTWEGPQYEKWTLMVLDGILPFVEGTNKAFLRFLSDLPELSVTCIHRLRILCLDPERSKLGFAALQYLIMLRPPVRAVCLDFVQTLWAENHSDISTPVQRILSKYRPEILHSPQIPSSAPSDTSLSPPTSDITHSLKTSL</sequence>
<dbReference type="EMBL" id="LFWA01000016">
    <property type="protein sequence ID" value="KTW26818.1"/>
    <property type="molecule type" value="Genomic_DNA"/>
</dbReference>
<dbReference type="PANTHER" id="PTHR15245">
    <property type="entry name" value="SYMPLEKIN-RELATED"/>
    <property type="match status" value="1"/>
</dbReference>
<dbReference type="Pfam" id="PF11935">
    <property type="entry name" value="SYMPK_PTA1_N"/>
    <property type="match status" value="1"/>
</dbReference>
<gene>
    <name evidence="6" type="ORF">T551_03280</name>
</gene>
<evidence type="ECO:0000256" key="4">
    <source>
        <dbReference type="SAM" id="MobiDB-lite"/>
    </source>
</evidence>
<comment type="subcellular location">
    <subcellularLocation>
        <location evidence="1">Nucleus</location>
    </subcellularLocation>
</comment>
<evidence type="ECO:0000259" key="5">
    <source>
        <dbReference type="Pfam" id="PF11935"/>
    </source>
</evidence>
<keyword evidence="2" id="KW-0507">mRNA processing</keyword>
<dbReference type="PANTHER" id="PTHR15245:SF20">
    <property type="entry name" value="SYMPLEKIN"/>
    <property type="match status" value="1"/>
</dbReference>
<dbReference type="InterPro" id="IPR011989">
    <property type="entry name" value="ARM-like"/>
</dbReference>
<organism evidence="6 7">
    <name type="scientific">Pneumocystis jirovecii (strain RU7)</name>
    <name type="common">Human pneumocystis pneumonia agent</name>
    <dbReference type="NCBI Taxonomy" id="1408657"/>
    <lineage>
        <taxon>Eukaryota</taxon>
        <taxon>Fungi</taxon>
        <taxon>Dikarya</taxon>
        <taxon>Ascomycota</taxon>
        <taxon>Taphrinomycotina</taxon>
        <taxon>Pneumocystomycetes</taxon>
        <taxon>Pneumocystaceae</taxon>
        <taxon>Pneumocystis</taxon>
    </lineage>
</organism>
<evidence type="ECO:0000313" key="7">
    <source>
        <dbReference type="Proteomes" id="UP000053447"/>
    </source>
</evidence>
<dbReference type="GeneID" id="28941798"/>
<dbReference type="STRING" id="1408657.A0A0W4ZEP6"/>
<reference evidence="7" key="1">
    <citation type="journal article" date="2016" name="Nat. Commun.">
        <title>Genome analysis of three Pneumocystis species reveals adaptation mechanisms to life exclusively in mammalian hosts.</title>
        <authorList>
            <person name="Ma L."/>
            <person name="Chen Z."/>
            <person name="Huang D.W."/>
            <person name="Kutty G."/>
            <person name="Ishihara M."/>
            <person name="Wang H."/>
            <person name="Abouelleil A."/>
            <person name="Bishop L."/>
            <person name="Davey E."/>
            <person name="Deng R."/>
            <person name="Deng X."/>
            <person name="Fan L."/>
            <person name="Fantoni G."/>
            <person name="Fitzgerald M."/>
            <person name="Gogineni E."/>
            <person name="Goldberg J.M."/>
            <person name="Handley G."/>
            <person name="Hu X."/>
            <person name="Huber C."/>
            <person name="Jiao X."/>
            <person name="Jones K."/>
            <person name="Levin J.Z."/>
            <person name="Liu Y."/>
            <person name="Macdonald P."/>
            <person name="Melnikov A."/>
            <person name="Raley C."/>
            <person name="Sassi M."/>
            <person name="Sherman B.T."/>
            <person name="Song X."/>
            <person name="Sykes S."/>
            <person name="Tran B."/>
            <person name="Walsh L."/>
            <person name="Xia Y."/>
            <person name="Yang J."/>
            <person name="Young S."/>
            <person name="Zeng Q."/>
            <person name="Zheng X."/>
            <person name="Stephens R."/>
            <person name="Nusbaum C."/>
            <person name="Birren B.W."/>
            <person name="Azadi P."/>
            <person name="Lempicki R.A."/>
            <person name="Cuomo C.A."/>
            <person name="Kovacs J.A."/>
        </authorList>
    </citation>
    <scope>NUCLEOTIDE SEQUENCE [LARGE SCALE GENOMIC DNA]</scope>
    <source>
        <strain evidence="7">RU7</strain>
    </source>
</reference>
<dbReference type="GO" id="GO:0005847">
    <property type="term" value="C:mRNA cleavage and polyadenylation specificity factor complex"/>
    <property type="evidence" value="ECO:0007669"/>
    <property type="project" value="EnsemblFungi"/>
</dbReference>
<keyword evidence="7" id="KW-1185">Reference proteome</keyword>
<comment type="caution">
    <text evidence="6">The sequence shown here is derived from an EMBL/GenBank/DDBJ whole genome shotgun (WGS) entry which is preliminary data.</text>
</comment>
<evidence type="ECO:0000256" key="2">
    <source>
        <dbReference type="ARBA" id="ARBA00022664"/>
    </source>
</evidence>
<dbReference type="AlphaFoldDB" id="A0A0W4ZEP6"/>
<evidence type="ECO:0000256" key="3">
    <source>
        <dbReference type="ARBA" id="ARBA00023242"/>
    </source>
</evidence>
<evidence type="ECO:0000256" key="1">
    <source>
        <dbReference type="ARBA" id="ARBA00004123"/>
    </source>
</evidence>
<dbReference type="OrthoDB" id="331600at2759"/>
<dbReference type="Proteomes" id="UP000053447">
    <property type="component" value="Unassembled WGS sequence"/>
</dbReference>
<feature type="compositionally biased region" description="Low complexity" evidence="4">
    <location>
        <begin position="709"/>
        <end position="724"/>
    </location>
</feature>
<dbReference type="VEuPathDB" id="FungiDB:T551_03280"/>
<dbReference type="InterPro" id="IPR032460">
    <property type="entry name" value="Symplekin/Pta1_N"/>
</dbReference>
<dbReference type="GO" id="GO:0006397">
    <property type="term" value="P:mRNA processing"/>
    <property type="evidence" value="ECO:0007669"/>
    <property type="project" value="UniProtKB-KW"/>
</dbReference>